<dbReference type="Pfam" id="PF07409">
    <property type="entry name" value="GP46"/>
    <property type="match status" value="1"/>
</dbReference>
<dbReference type="EMBL" id="AP018515">
    <property type="protein sequence ID" value="BBC78723.1"/>
    <property type="molecule type" value="Genomic_DNA"/>
</dbReference>
<dbReference type="InterPro" id="IPR010877">
    <property type="entry name" value="Phage_Mu_Gp46"/>
</dbReference>
<sequence length="165" mass="17817">MDIAIAWDVTRAAGDWVIKDGDLALDSSLRSAVLVSLFTDRVAPETLSAQDTAVGLSPASGAAGGKAEDIRGWWADAWADQPIGSRLWQLQRAIKSGQASLPREIEAICYEALQWLVDDGVAQSVVVAAQFSATNRQAIEFSVTVQEPGRNTPQVFLFSWAWEGL</sequence>
<organism evidence="1 2">
    <name type="scientific">Acetobacter orientalis</name>
    <dbReference type="NCBI Taxonomy" id="146474"/>
    <lineage>
        <taxon>Bacteria</taxon>
        <taxon>Pseudomonadati</taxon>
        <taxon>Pseudomonadota</taxon>
        <taxon>Alphaproteobacteria</taxon>
        <taxon>Acetobacterales</taxon>
        <taxon>Acetobacteraceae</taxon>
        <taxon>Acetobacter</taxon>
    </lineage>
</organism>
<accession>A0A2Z5ZDR7</accession>
<name>A0A2Z5ZDR7_9PROT</name>
<evidence type="ECO:0000313" key="1">
    <source>
        <dbReference type="EMBL" id="BBC78723.1"/>
    </source>
</evidence>
<protein>
    <submittedName>
        <fullName evidence="1">Bacteriophage protein</fullName>
    </submittedName>
</protein>
<dbReference type="AlphaFoldDB" id="A0A2Z5ZDR7"/>
<dbReference type="KEGG" id="aot:AcetOri_orf00543"/>
<reference evidence="1 2" key="1">
    <citation type="submission" date="2018-02" db="EMBL/GenBank/DDBJ databases">
        <title>Acetobacter orientalis genome.</title>
        <authorList>
            <person name="Nakashima N."/>
            <person name="Tamura T."/>
        </authorList>
    </citation>
    <scope>NUCLEOTIDE SEQUENCE [LARGE SCALE GENOMIC DNA]</scope>
    <source>
        <strain evidence="1 2">FAN1</strain>
    </source>
</reference>
<dbReference type="Proteomes" id="UP000270034">
    <property type="component" value="Chromosome"/>
</dbReference>
<proteinExistence type="predicted"/>
<gene>
    <name evidence="1" type="ORF">AcetOrient_orf00543</name>
</gene>
<evidence type="ECO:0000313" key="2">
    <source>
        <dbReference type="Proteomes" id="UP000270034"/>
    </source>
</evidence>